<evidence type="ECO:0000313" key="3">
    <source>
        <dbReference type="EMBL" id="PMD37665.1"/>
    </source>
</evidence>
<dbReference type="AlphaFoldDB" id="A0A2J6RGM8"/>
<evidence type="ECO:0000259" key="2">
    <source>
        <dbReference type="Pfam" id="PF14420"/>
    </source>
</evidence>
<reference evidence="3 4" key="1">
    <citation type="submission" date="2016-04" db="EMBL/GenBank/DDBJ databases">
        <title>A degradative enzymes factory behind the ericoid mycorrhizal symbiosis.</title>
        <authorList>
            <consortium name="DOE Joint Genome Institute"/>
            <person name="Martino E."/>
            <person name="Morin E."/>
            <person name="Grelet G."/>
            <person name="Kuo A."/>
            <person name="Kohler A."/>
            <person name="Daghino S."/>
            <person name="Barry K."/>
            <person name="Choi C."/>
            <person name="Cichocki N."/>
            <person name="Clum A."/>
            <person name="Copeland A."/>
            <person name="Hainaut M."/>
            <person name="Haridas S."/>
            <person name="Labutti K."/>
            <person name="Lindquist E."/>
            <person name="Lipzen A."/>
            <person name="Khouja H.-R."/>
            <person name="Murat C."/>
            <person name="Ohm R."/>
            <person name="Olson A."/>
            <person name="Spatafora J."/>
            <person name="Veneault-Fourrey C."/>
            <person name="Henrissat B."/>
            <person name="Grigoriev I."/>
            <person name="Martin F."/>
            <person name="Perotto S."/>
        </authorList>
    </citation>
    <scope>NUCLEOTIDE SEQUENCE [LARGE SCALE GENOMIC DNA]</scope>
    <source>
        <strain evidence="3 4">F</strain>
    </source>
</reference>
<gene>
    <name evidence="3" type="ORF">L207DRAFT_568598</name>
</gene>
<accession>A0A2J6RGM8</accession>
<evidence type="ECO:0000313" key="4">
    <source>
        <dbReference type="Proteomes" id="UP000235786"/>
    </source>
</evidence>
<dbReference type="PANTHER" id="PTHR38788">
    <property type="entry name" value="CLR5 DOMAIN-CONTAINING PROTEIN"/>
    <property type="match status" value="1"/>
</dbReference>
<feature type="compositionally biased region" description="Polar residues" evidence="1">
    <location>
        <begin position="134"/>
        <end position="146"/>
    </location>
</feature>
<dbReference type="InterPro" id="IPR025676">
    <property type="entry name" value="Clr5_dom"/>
</dbReference>
<evidence type="ECO:0000256" key="1">
    <source>
        <dbReference type="SAM" id="MobiDB-lite"/>
    </source>
</evidence>
<dbReference type="OrthoDB" id="3532984at2759"/>
<feature type="domain" description="Clr5" evidence="2">
    <location>
        <begin position="14"/>
        <end position="66"/>
    </location>
</feature>
<dbReference type="Pfam" id="PF14420">
    <property type="entry name" value="Clr5"/>
    <property type="match status" value="1"/>
</dbReference>
<feature type="region of interest" description="Disordered" evidence="1">
    <location>
        <begin position="124"/>
        <end position="164"/>
    </location>
</feature>
<organism evidence="3 4">
    <name type="scientific">Hyaloscypha variabilis (strain UAMH 11265 / GT02V1 / F)</name>
    <name type="common">Meliniomyces variabilis</name>
    <dbReference type="NCBI Taxonomy" id="1149755"/>
    <lineage>
        <taxon>Eukaryota</taxon>
        <taxon>Fungi</taxon>
        <taxon>Dikarya</taxon>
        <taxon>Ascomycota</taxon>
        <taxon>Pezizomycotina</taxon>
        <taxon>Leotiomycetes</taxon>
        <taxon>Helotiales</taxon>
        <taxon>Hyaloscyphaceae</taxon>
        <taxon>Hyaloscypha</taxon>
        <taxon>Hyaloscypha variabilis</taxon>
    </lineage>
</organism>
<dbReference type="EMBL" id="KZ613949">
    <property type="protein sequence ID" value="PMD37665.1"/>
    <property type="molecule type" value="Genomic_DNA"/>
</dbReference>
<keyword evidence="4" id="KW-1185">Reference proteome</keyword>
<protein>
    <recommendedName>
        <fullName evidence="2">Clr5 domain-containing protein</fullName>
    </recommendedName>
</protein>
<dbReference type="Proteomes" id="UP000235786">
    <property type="component" value="Unassembled WGS sequence"/>
</dbReference>
<dbReference type="SUPFAM" id="SSF48452">
    <property type="entry name" value="TPR-like"/>
    <property type="match status" value="1"/>
</dbReference>
<proteinExistence type="predicted"/>
<sequence>MADAGSRKRKRPTNEDWERVKSTAYQLYIREDKKLKYTMGEVERFHGLQAGERKWKEKLKAWGYTKNIPTQHWQWICAKGTKRKNEEKDTVFLHRHHQVTTEMIEGFKRRKTETCTVPFDAATPSDITYHTPPLQDQTHEPSSPSQGMCHDPAVDSPTPSEISRSSLDNAYFVCPSASDTEKYPSSKTDLERLQRHNPIDAWLSQNDDPWNPLRYASHQVGTASDVIAKHHKALFEEGSRVEDILQLNLTSYQPVEECVTEEHTALLDLSGIREHIYVDSSSAREMEQNNGSSADDIYEPMLSLSLRLLEHQCKYGDTASQTLEIHFEMAKLLEEIGNYQEAEYHCRKIITDHCQTDVEILLGLILAKCQRFQESMALLIRALTSFIIQFDINSLHWNMTLAHEIELLCTELVLLGEGDHAGWSLCLCQLMTTLKETSSECALSRIHPQLFIHGFSFAYEFSLVGFTESAGWMYEDLLHNCLGVLDIVHHALVKASAHQRFGALLRKQGRWRSSADQLLLACKSLKYSEKIDRKFCSELEMDYLELAPYLEYSMTQQLTEALEYIRPYLLLPLGDASEPAGSSRVADFMNSDLPISFSGFRRSVLDQLDEFAAPPRVTVPPEKILEPIVLTSSASLSGSGNLVTWSNSDWEYAGIPRLSDGVSTTS</sequence>
<dbReference type="PANTHER" id="PTHR38788:SF3">
    <property type="entry name" value="CLR5 DOMAIN-CONTAINING PROTEIN"/>
    <property type="match status" value="1"/>
</dbReference>
<dbReference type="InterPro" id="IPR011990">
    <property type="entry name" value="TPR-like_helical_dom_sf"/>
</dbReference>
<name>A0A2J6RGM8_HYAVF</name>